<sequence>MKSRRYHGRAAPERAARHNCRFFMPHTMACLHLSTAARLRRSALAAELSARACVLRALHTRRHGIPTAFVSLSGVTAMLSAAVRKA</sequence>
<dbReference type="EMBL" id="JAANES010000003">
    <property type="protein sequence ID" value="MBS3020407.1"/>
    <property type="molecule type" value="Genomic_DNA"/>
</dbReference>
<keyword evidence="2" id="KW-1185">Reference proteome</keyword>
<accession>A0ABS5LWD7</accession>
<protein>
    <submittedName>
        <fullName evidence="1">Uncharacterized protein</fullName>
    </submittedName>
</protein>
<name>A0ABS5LWD7_9BURK</name>
<evidence type="ECO:0000313" key="1">
    <source>
        <dbReference type="EMBL" id="MBS3020407.1"/>
    </source>
</evidence>
<proteinExistence type="predicted"/>
<dbReference type="Proteomes" id="UP001647436">
    <property type="component" value="Unassembled WGS sequence"/>
</dbReference>
<organism evidence="1 2">
    <name type="scientific">Comamonas brasiliensis</name>
    <dbReference type="NCBI Taxonomy" id="1812482"/>
    <lineage>
        <taxon>Bacteria</taxon>
        <taxon>Pseudomonadati</taxon>
        <taxon>Pseudomonadota</taxon>
        <taxon>Betaproteobacteria</taxon>
        <taxon>Burkholderiales</taxon>
        <taxon>Comamonadaceae</taxon>
        <taxon>Comamonas</taxon>
    </lineage>
</organism>
<reference evidence="1 2" key="1">
    <citation type="submission" date="2020-03" db="EMBL/GenBank/DDBJ databases">
        <title>The role of nitrogen metabolism on polyethylene biodegradation.</title>
        <authorList>
            <person name="Peixoto J."/>
            <person name="Vizzotto C.S."/>
            <person name="Ramos A."/>
            <person name="Alves G."/>
            <person name="Steindorff A."/>
            <person name="Kruger R."/>
        </authorList>
    </citation>
    <scope>NUCLEOTIDE SEQUENCE [LARGE SCALE GENOMIC DNA]</scope>
    <source>
        <strain evidence="1 2">PE63</strain>
    </source>
</reference>
<evidence type="ECO:0000313" key="2">
    <source>
        <dbReference type="Proteomes" id="UP001647436"/>
    </source>
</evidence>
<gene>
    <name evidence="1" type="ORF">DJFAAGMI_03168</name>
</gene>
<comment type="caution">
    <text evidence="1">The sequence shown here is derived from an EMBL/GenBank/DDBJ whole genome shotgun (WGS) entry which is preliminary data.</text>
</comment>